<reference evidence="2" key="2">
    <citation type="journal article" date="2023" name="IMA Fungus">
        <title>Comparative genomic study of the Penicillium genus elucidates a diverse pangenome and 15 lateral gene transfer events.</title>
        <authorList>
            <person name="Petersen C."/>
            <person name="Sorensen T."/>
            <person name="Nielsen M.R."/>
            <person name="Sondergaard T.E."/>
            <person name="Sorensen J.L."/>
            <person name="Fitzpatrick D.A."/>
            <person name="Frisvad J.C."/>
            <person name="Nielsen K.L."/>
        </authorList>
    </citation>
    <scope>NUCLEOTIDE SEQUENCE</scope>
    <source>
        <strain evidence="2">IBT 22155</strain>
    </source>
</reference>
<dbReference type="AlphaFoldDB" id="A0A9W9KU18"/>
<evidence type="ECO:0000313" key="5">
    <source>
        <dbReference type="EMBL" id="KAJ5139420.1"/>
    </source>
</evidence>
<gene>
    <name evidence="5" type="ORF">N7515_004268</name>
    <name evidence="4" type="ORF">N7515_008926</name>
    <name evidence="2" type="ORF">N7515_008927</name>
    <name evidence="3" type="ORF">N7515_009148</name>
</gene>
<dbReference type="EMBL" id="JAPQKL010000007">
    <property type="protein sequence ID" value="KAJ5120966.1"/>
    <property type="molecule type" value="Genomic_DNA"/>
</dbReference>
<evidence type="ECO:0000313" key="6">
    <source>
        <dbReference type="Proteomes" id="UP001149079"/>
    </source>
</evidence>
<keyword evidence="6" id="KW-1185">Reference proteome</keyword>
<evidence type="ECO:0000256" key="1">
    <source>
        <dbReference type="SAM" id="Coils"/>
    </source>
</evidence>
<dbReference type="EMBL" id="JAPQKL010000006">
    <property type="protein sequence ID" value="KAJ5125101.1"/>
    <property type="molecule type" value="Genomic_DNA"/>
</dbReference>
<dbReference type="EMBL" id="JAPQKL010000007">
    <property type="protein sequence ID" value="KAJ5121187.1"/>
    <property type="molecule type" value="Genomic_DNA"/>
</dbReference>
<evidence type="ECO:0000313" key="4">
    <source>
        <dbReference type="EMBL" id="KAJ5125101.1"/>
    </source>
</evidence>
<dbReference type="Proteomes" id="UP001149079">
    <property type="component" value="Unassembled WGS sequence"/>
</dbReference>
<keyword evidence="1" id="KW-0175">Coiled coil</keyword>
<protein>
    <submittedName>
        <fullName evidence="2">Uncharacterized protein</fullName>
    </submittedName>
</protein>
<dbReference type="OrthoDB" id="4364033at2759"/>
<dbReference type="EMBL" id="JAPQKL010000003">
    <property type="protein sequence ID" value="KAJ5139420.1"/>
    <property type="molecule type" value="Genomic_DNA"/>
</dbReference>
<dbReference type="GeneID" id="81404182"/>
<reference evidence="2" key="1">
    <citation type="submission" date="2022-11" db="EMBL/GenBank/DDBJ databases">
        <authorList>
            <person name="Petersen C."/>
        </authorList>
    </citation>
    <scope>NUCLEOTIDE SEQUENCE</scope>
    <source>
        <strain evidence="2">IBT 22155</strain>
    </source>
</reference>
<feature type="coiled-coil region" evidence="1">
    <location>
        <begin position="99"/>
        <end position="140"/>
    </location>
</feature>
<proteinExistence type="predicted"/>
<accession>A0A9W9KU18</accession>
<evidence type="ECO:0000313" key="2">
    <source>
        <dbReference type="EMBL" id="KAJ5120966.1"/>
    </source>
</evidence>
<organism evidence="2 6">
    <name type="scientific">Penicillium bovifimosum</name>
    <dbReference type="NCBI Taxonomy" id="126998"/>
    <lineage>
        <taxon>Eukaryota</taxon>
        <taxon>Fungi</taxon>
        <taxon>Dikarya</taxon>
        <taxon>Ascomycota</taxon>
        <taxon>Pezizomycotina</taxon>
        <taxon>Eurotiomycetes</taxon>
        <taxon>Eurotiomycetidae</taxon>
        <taxon>Eurotiales</taxon>
        <taxon>Aspergillaceae</taxon>
        <taxon>Penicillium</taxon>
    </lineage>
</organism>
<comment type="caution">
    <text evidence="2">The sequence shown here is derived from an EMBL/GenBank/DDBJ whole genome shotgun (WGS) entry which is preliminary data.</text>
</comment>
<sequence length="151" mass="17570">MPKRKADSVLEGIPKLPVGRDQVAGRVRQAEYIIANSFIASVPCDCCRESDEECVMDRSRRYSKCASCTRAGRVCKRDFHTGREWDLLRRAEDKLSSDIEKNEDELDLLEPELNDLQSRLAELHQQLLNKQKQYQEAMSRQRRLRFQNVGK</sequence>
<name>A0A9W9KU18_9EURO</name>
<evidence type="ECO:0000313" key="3">
    <source>
        <dbReference type="EMBL" id="KAJ5121187.1"/>
    </source>
</evidence>
<dbReference type="RefSeq" id="XP_056524069.1">
    <property type="nucleotide sequence ID" value="XM_056665012.1"/>
</dbReference>